<keyword evidence="2" id="KW-0539">Nucleus</keyword>
<keyword evidence="5" id="KW-1185">Reference proteome</keyword>
<dbReference type="GO" id="GO:0005634">
    <property type="term" value="C:nucleus"/>
    <property type="evidence" value="ECO:0007669"/>
    <property type="project" value="UniProtKB-SubCell"/>
</dbReference>
<organism evidence="4 5">
    <name type="scientific">Oopsacas minuta</name>
    <dbReference type="NCBI Taxonomy" id="111878"/>
    <lineage>
        <taxon>Eukaryota</taxon>
        <taxon>Metazoa</taxon>
        <taxon>Porifera</taxon>
        <taxon>Hexactinellida</taxon>
        <taxon>Hexasterophora</taxon>
        <taxon>Lyssacinosida</taxon>
        <taxon>Leucopsacidae</taxon>
        <taxon>Oopsacas</taxon>
    </lineage>
</organism>
<evidence type="ECO:0000259" key="3">
    <source>
        <dbReference type="Pfam" id="PF16207"/>
    </source>
</evidence>
<evidence type="ECO:0000256" key="1">
    <source>
        <dbReference type="ARBA" id="ARBA00004123"/>
    </source>
</evidence>
<name>A0AAV7JC58_9METZ</name>
<sequence length="95" mass="11139">MCLEYEPMSTKSRSTKHVCYNLKKKYVCCSCKATVSQVKTFILTKLDLPEDTEIVLFCETEELVEASLSLEEICFTRWRYRVIPLMLSYRLPNAE</sequence>
<evidence type="ECO:0000313" key="4">
    <source>
        <dbReference type="EMBL" id="KAI6646251.1"/>
    </source>
</evidence>
<evidence type="ECO:0000313" key="5">
    <source>
        <dbReference type="Proteomes" id="UP001165289"/>
    </source>
</evidence>
<proteinExistence type="predicted"/>
<feature type="domain" description="RAWUL" evidence="3">
    <location>
        <begin position="25"/>
        <end position="90"/>
    </location>
</feature>
<dbReference type="PANTHER" id="PTHR45893">
    <property type="entry name" value="POLYCOMB GROUP RING FINGER PROTEIN"/>
    <property type="match status" value="1"/>
</dbReference>
<dbReference type="InterPro" id="IPR051507">
    <property type="entry name" value="PcG_RING_finger"/>
</dbReference>
<comment type="caution">
    <text evidence="4">The sequence shown here is derived from an EMBL/GenBank/DDBJ whole genome shotgun (WGS) entry which is preliminary data.</text>
</comment>
<protein>
    <recommendedName>
        <fullName evidence="3">RAWUL domain-containing protein</fullName>
    </recommendedName>
</protein>
<reference evidence="4 5" key="1">
    <citation type="journal article" date="2023" name="BMC Biol.">
        <title>The compact genome of the sponge Oopsacas minuta (Hexactinellida) is lacking key metazoan core genes.</title>
        <authorList>
            <person name="Santini S."/>
            <person name="Schenkelaars Q."/>
            <person name="Jourda C."/>
            <person name="Duchesne M."/>
            <person name="Belahbib H."/>
            <person name="Rocher C."/>
            <person name="Selva M."/>
            <person name="Riesgo A."/>
            <person name="Vervoort M."/>
            <person name="Leys S.P."/>
            <person name="Kodjabachian L."/>
            <person name="Le Bivic A."/>
            <person name="Borchiellini C."/>
            <person name="Claverie J.M."/>
            <person name="Renard E."/>
        </authorList>
    </citation>
    <scope>NUCLEOTIDE SEQUENCE [LARGE SCALE GENOMIC DNA]</scope>
    <source>
        <strain evidence="4">SPO-2</strain>
    </source>
</reference>
<dbReference type="Gene3D" id="3.10.20.90">
    <property type="entry name" value="Phosphatidylinositol 3-kinase Catalytic Subunit, Chain A, domain 1"/>
    <property type="match status" value="1"/>
</dbReference>
<dbReference type="Proteomes" id="UP001165289">
    <property type="component" value="Unassembled WGS sequence"/>
</dbReference>
<accession>A0AAV7JC58</accession>
<gene>
    <name evidence="4" type="ORF">LOD99_9335</name>
</gene>
<dbReference type="AlphaFoldDB" id="A0AAV7JC58"/>
<evidence type="ECO:0000256" key="2">
    <source>
        <dbReference type="ARBA" id="ARBA00023242"/>
    </source>
</evidence>
<dbReference type="EMBL" id="JAKMXF010000358">
    <property type="protein sequence ID" value="KAI6646251.1"/>
    <property type="molecule type" value="Genomic_DNA"/>
</dbReference>
<comment type="subcellular location">
    <subcellularLocation>
        <location evidence="1">Nucleus</location>
    </subcellularLocation>
</comment>
<dbReference type="Pfam" id="PF16207">
    <property type="entry name" value="RAWUL"/>
    <property type="match status" value="1"/>
</dbReference>
<dbReference type="InterPro" id="IPR032443">
    <property type="entry name" value="RAWUL"/>
</dbReference>